<reference evidence="1" key="1">
    <citation type="submission" date="2005-07" db="EMBL/GenBank/DDBJ databases">
        <title>Genetic Diversity of HIV-1 in Northern Kenya.</title>
        <authorList>
            <person name="Khamadi S.A."/>
            <person name="Ochieng W."/>
            <person name="Lihana R.W."/>
            <person name="Kiptoo M.K."/>
            <person name="Kinyua J.G."/>
            <person name="Lagat N."/>
            <person name="Muriuki J."/>
            <person name="Mwangi J."/>
            <person name="Pelle R."/>
            <person name="Muigai A."/>
            <person name="Carter J."/>
            <person name="Yamada R."/>
            <person name="Mpoke S."/>
        </authorList>
    </citation>
    <scope>NUCLEOTIDE SEQUENCE</scope>
    <source>
        <strain evidence="1">MYDH038</strain>
    </source>
</reference>
<dbReference type="EMBL" id="DQ149318">
    <property type="protein sequence ID" value="AAZ95000.1"/>
    <property type="molecule type" value="Genomic_DNA"/>
</dbReference>
<sequence length="110" mass="12909">ADVFQQKQDKKQRTIYYVLPGRWPVIVIHTDNRSNFTTQCSESSLLVRKYAPSNLGFPTIPKVTESFNQCFNNYRRSSGRSKTKLTTFRQQSKWQYLFTILKEGEEYGEG</sequence>
<accession>Q3S8G9</accession>
<organism evidence="1">
    <name type="scientific">Human immunodeficiency virus type 1</name>
    <name type="common">HIV-1</name>
    <dbReference type="NCBI Taxonomy" id="11676"/>
    <lineage>
        <taxon>Viruses</taxon>
        <taxon>Riboviria</taxon>
        <taxon>Pararnavirae</taxon>
        <taxon>Artverviricota</taxon>
        <taxon>Revtraviricetes</taxon>
        <taxon>Ortervirales</taxon>
        <taxon>Retroviridae</taxon>
        <taxon>Orthoretrovirinae</taxon>
        <taxon>Lentivirus</taxon>
        <taxon>Lentivirus humimdef1</taxon>
    </lineage>
</organism>
<feature type="non-terminal residue" evidence="1">
    <location>
        <position position="1"/>
    </location>
</feature>
<evidence type="ECO:0000313" key="1">
    <source>
        <dbReference type="EMBL" id="AAZ95000.1"/>
    </source>
</evidence>
<gene>
    <name evidence="1" type="primary">pol</name>
</gene>
<name>Q3S8G9_HV1</name>
<proteinExistence type="predicted"/>
<protein>
    <submittedName>
        <fullName evidence="1">Integrase</fullName>
    </submittedName>
</protein>
<organismHost>
    <name type="scientific">Homo sapiens</name>
    <name type="common">Human</name>
    <dbReference type="NCBI Taxonomy" id="9606"/>
</organismHost>
<dbReference type="SUPFAM" id="SSF53098">
    <property type="entry name" value="Ribonuclease H-like"/>
    <property type="match status" value="1"/>
</dbReference>
<feature type="non-terminal residue" evidence="1">
    <location>
        <position position="110"/>
    </location>
</feature>
<dbReference type="InterPro" id="IPR012337">
    <property type="entry name" value="RNaseH-like_sf"/>
</dbReference>